<evidence type="ECO:0000313" key="1">
    <source>
        <dbReference type="Proteomes" id="UP000887576"/>
    </source>
</evidence>
<reference evidence="2" key="1">
    <citation type="submission" date="2022-11" db="UniProtKB">
        <authorList>
            <consortium name="WormBaseParasite"/>
        </authorList>
    </citation>
    <scope>IDENTIFICATION</scope>
</reference>
<evidence type="ECO:0000313" key="2">
    <source>
        <dbReference type="WBParaSite" id="JU765_v2.g13209.t1"/>
    </source>
</evidence>
<name>A0AC34Q612_9BILA</name>
<protein>
    <submittedName>
        <fullName evidence="2">HTH psq-type domain-containing protein</fullName>
    </submittedName>
</protein>
<dbReference type="Proteomes" id="UP000887576">
    <property type="component" value="Unplaced"/>
</dbReference>
<proteinExistence type="predicted"/>
<sequence>MATTVAINVPTPSSPEAGFTPSSGQNSPESAASPTSRLSTETTTKRKKKPYKELTLEEKVCLIKLAEENNCMSQASIAERYSIAKSNVCRILQRKQEYLRAFESAGFAGTRKRKLRKDLAISKSKKNEKKYSNFESNLDPIPKPIPIKPEVTVLAEEDTSCKPEETIPENAATSNLLHINAEGHKSAFQHLELPILCNPQLLVPHFVAAQYGYRPFDLPIVETGGDAQQKVGGI</sequence>
<organism evidence="1 2">
    <name type="scientific">Panagrolaimus sp. JU765</name>
    <dbReference type="NCBI Taxonomy" id="591449"/>
    <lineage>
        <taxon>Eukaryota</taxon>
        <taxon>Metazoa</taxon>
        <taxon>Ecdysozoa</taxon>
        <taxon>Nematoda</taxon>
        <taxon>Chromadorea</taxon>
        <taxon>Rhabditida</taxon>
        <taxon>Tylenchina</taxon>
        <taxon>Panagrolaimomorpha</taxon>
        <taxon>Panagrolaimoidea</taxon>
        <taxon>Panagrolaimidae</taxon>
        <taxon>Panagrolaimus</taxon>
    </lineage>
</organism>
<dbReference type="WBParaSite" id="JU765_v2.g13209.t1">
    <property type="protein sequence ID" value="JU765_v2.g13209.t1"/>
    <property type="gene ID" value="JU765_v2.g13209"/>
</dbReference>
<accession>A0AC34Q612</accession>